<dbReference type="EMBL" id="VEVO01000006">
    <property type="protein sequence ID" value="KAF0040969.1"/>
    <property type="molecule type" value="Genomic_DNA"/>
</dbReference>
<evidence type="ECO:0000256" key="1">
    <source>
        <dbReference type="SAM" id="MobiDB-lite"/>
    </source>
</evidence>
<gene>
    <name evidence="2" type="ORF">F2P81_006867</name>
</gene>
<accession>A0A6A4T7Y9</accession>
<evidence type="ECO:0000313" key="3">
    <source>
        <dbReference type="Proteomes" id="UP000438429"/>
    </source>
</evidence>
<sequence length="81" mass="9038">MHCCCCSSVRTHIAGQSRTLGMFTEATYRYKPIDFNAIISPRPPPPLDADRGPEEKKHRIGFSSEPTNQKAKAFRQAPPPP</sequence>
<evidence type="ECO:0000313" key="2">
    <source>
        <dbReference type="EMBL" id="KAF0040969.1"/>
    </source>
</evidence>
<name>A0A6A4T7Y9_SCOMX</name>
<reference evidence="2 3" key="1">
    <citation type="submission" date="2019-06" db="EMBL/GenBank/DDBJ databases">
        <title>Draft genomes of female and male turbot (Scophthalmus maximus).</title>
        <authorList>
            <person name="Xu H."/>
            <person name="Xu X.-W."/>
            <person name="Shao C."/>
            <person name="Chen S."/>
        </authorList>
    </citation>
    <scope>NUCLEOTIDE SEQUENCE [LARGE SCALE GENOMIC DNA]</scope>
    <source>
        <strain evidence="2">Ysfricsl-2016a</strain>
        <tissue evidence="2">Blood</tissue>
    </source>
</reference>
<protein>
    <submittedName>
        <fullName evidence="2">Uncharacterized protein</fullName>
    </submittedName>
</protein>
<feature type="region of interest" description="Disordered" evidence="1">
    <location>
        <begin position="39"/>
        <end position="81"/>
    </location>
</feature>
<proteinExistence type="predicted"/>
<dbReference type="AlphaFoldDB" id="A0A6A4T7Y9"/>
<dbReference type="Proteomes" id="UP000438429">
    <property type="component" value="Unassembled WGS sequence"/>
</dbReference>
<organism evidence="2 3">
    <name type="scientific">Scophthalmus maximus</name>
    <name type="common">Turbot</name>
    <name type="synonym">Psetta maxima</name>
    <dbReference type="NCBI Taxonomy" id="52904"/>
    <lineage>
        <taxon>Eukaryota</taxon>
        <taxon>Metazoa</taxon>
        <taxon>Chordata</taxon>
        <taxon>Craniata</taxon>
        <taxon>Vertebrata</taxon>
        <taxon>Euteleostomi</taxon>
        <taxon>Actinopterygii</taxon>
        <taxon>Neopterygii</taxon>
        <taxon>Teleostei</taxon>
        <taxon>Neoteleostei</taxon>
        <taxon>Acanthomorphata</taxon>
        <taxon>Carangaria</taxon>
        <taxon>Pleuronectiformes</taxon>
        <taxon>Pleuronectoidei</taxon>
        <taxon>Scophthalmidae</taxon>
        <taxon>Scophthalmus</taxon>
    </lineage>
</organism>
<feature type="compositionally biased region" description="Basic and acidic residues" evidence="1">
    <location>
        <begin position="48"/>
        <end position="57"/>
    </location>
</feature>
<comment type="caution">
    <text evidence="2">The sequence shown here is derived from an EMBL/GenBank/DDBJ whole genome shotgun (WGS) entry which is preliminary data.</text>
</comment>